<comment type="caution">
    <text evidence="2">The sequence shown here is derived from an EMBL/GenBank/DDBJ whole genome shotgun (WGS) entry which is preliminary data.</text>
</comment>
<feature type="transmembrane region" description="Helical" evidence="1">
    <location>
        <begin position="30"/>
        <end position="52"/>
    </location>
</feature>
<protein>
    <submittedName>
        <fullName evidence="2">Uncharacterized protein</fullName>
    </submittedName>
</protein>
<keyword evidence="1" id="KW-0472">Membrane</keyword>
<dbReference type="Proteomes" id="UP000034875">
    <property type="component" value="Unassembled WGS sequence"/>
</dbReference>
<evidence type="ECO:0000256" key="1">
    <source>
        <dbReference type="SAM" id="Phobius"/>
    </source>
</evidence>
<reference evidence="2 3" key="1">
    <citation type="journal article" date="2015" name="Nature">
        <title>rRNA introns, odd ribosomes, and small enigmatic genomes across a large radiation of phyla.</title>
        <authorList>
            <person name="Brown C.T."/>
            <person name="Hug L.A."/>
            <person name="Thomas B.C."/>
            <person name="Sharon I."/>
            <person name="Castelle C.J."/>
            <person name="Singh A."/>
            <person name="Wilkins M.J."/>
            <person name="Williams K.H."/>
            <person name="Banfield J.F."/>
        </authorList>
    </citation>
    <scope>NUCLEOTIDE SEQUENCE [LARGE SCALE GENOMIC DNA]</scope>
</reference>
<keyword evidence="1" id="KW-0812">Transmembrane</keyword>
<feature type="transmembrane region" description="Helical" evidence="1">
    <location>
        <begin position="64"/>
        <end position="86"/>
    </location>
</feature>
<keyword evidence="1" id="KW-1133">Transmembrane helix</keyword>
<dbReference type="AlphaFoldDB" id="A0A0G1B833"/>
<dbReference type="EMBL" id="LCCZ01000042">
    <property type="protein sequence ID" value="KKS42486.1"/>
    <property type="molecule type" value="Genomic_DNA"/>
</dbReference>
<organism evidence="2 3">
    <name type="scientific">candidate division CPR1 bacterium GW2011_GWA2_42_17</name>
    <dbReference type="NCBI Taxonomy" id="1618341"/>
    <lineage>
        <taxon>Bacteria</taxon>
        <taxon>candidate division CPR1</taxon>
    </lineage>
</organism>
<name>A0A0G1B833_9BACT</name>
<sequence>MAAAILLIIMGLNYLSNTRLKILTGISFGLLFYTYIFSWALAIGAMGLLLISFMVEKDWKKFKWLLTVLGLGLLVAFPYFINAWLFHKSVLSPDFWAKSVYLEKQNYLFVMLRCLALITGMILINRQWYFSAPRRLLIFLLFSATALPVISQIILGVNLEADHWIISVLGIYGTEKTNWRFSVISGQKRVVCMDG</sequence>
<proteinExistence type="predicted"/>
<feature type="transmembrane region" description="Helical" evidence="1">
    <location>
        <begin position="136"/>
        <end position="155"/>
    </location>
</feature>
<gene>
    <name evidence="2" type="ORF">UV05_C0042G0006</name>
</gene>
<evidence type="ECO:0000313" key="2">
    <source>
        <dbReference type="EMBL" id="KKS42486.1"/>
    </source>
</evidence>
<accession>A0A0G1B833</accession>
<feature type="transmembrane region" description="Helical" evidence="1">
    <location>
        <begin position="106"/>
        <end position="124"/>
    </location>
</feature>
<evidence type="ECO:0000313" key="3">
    <source>
        <dbReference type="Proteomes" id="UP000034875"/>
    </source>
</evidence>